<dbReference type="InterPro" id="IPR012908">
    <property type="entry name" value="PGAP1-ab_dom-like"/>
</dbReference>
<dbReference type="Gene3D" id="3.40.50.1820">
    <property type="entry name" value="alpha/beta hydrolase"/>
    <property type="match status" value="1"/>
</dbReference>
<comment type="subcellular location">
    <subcellularLocation>
        <location evidence="3">Endoplasmic reticulum membrane</location>
    </subcellularLocation>
</comment>
<dbReference type="SUPFAM" id="SSF53474">
    <property type="entry name" value="alpha/beta-Hydrolases"/>
    <property type="match status" value="1"/>
</dbReference>
<keyword evidence="3" id="KW-0378">Hydrolase</keyword>
<dbReference type="GO" id="GO:0016788">
    <property type="term" value="F:hydrolase activity, acting on ester bonds"/>
    <property type="evidence" value="ECO:0007669"/>
    <property type="project" value="InterPro"/>
</dbReference>
<comment type="function">
    <text evidence="1 3">Involved in inositol deacylation of GPI-anchored proteins which plays important roles in the quality control and ER-associated degradation of GPI-anchored proteins.</text>
</comment>
<keyword evidence="3" id="KW-0653">Protein transport</keyword>
<comment type="similarity">
    <text evidence="3">Belongs to the GPI inositol-deacylase family.</text>
</comment>
<dbReference type="OrthoDB" id="5592486at2759"/>
<evidence type="ECO:0000256" key="2">
    <source>
        <dbReference type="ARBA" id="ARBA00015856"/>
    </source>
</evidence>
<dbReference type="GO" id="GO:0015031">
    <property type="term" value="P:protein transport"/>
    <property type="evidence" value="ECO:0007669"/>
    <property type="project" value="UniProtKB-KW"/>
</dbReference>
<dbReference type="GeneID" id="70179432"/>
<dbReference type="EC" id="3.1.-.-" evidence="3"/>
<reference evidence="5" key="1">
    <citation type="journal article" date="2021" name="Nat. Commun.">
        <title>Genetic determinants of endophytism in the Arabidopsis root mycobiome.</title>
        <authorList>
            <person name="Mesny F."/>
            <person name="Miyauchi S."/>
            <person name="Thiergart T."/>
            <person name="Pickel B."/>
            <person name="Atanasova L."/>
            <person name="Karlsson M."/>
            <person name="Huettel B."/>
            <person name="Barry K.W."/>
            <person name="Haridas S."/>
            <person name="Chen C."/>
            <person name="Bauer D."/>
            <person name="Andreopoulos W."/>
            <person name="Pangilinan J."/>
            <person name="LaButti K."/>
            <person name="Riley R."/>
            <person name="Lipzen A."/>
            <person name="Clum A."/>
            <person name="Drula E."/>
            <person name="Henrissat B."/>
            <person name="Kohler A."/>
            <person name="Grigoriev I.V."/>
            <person name="Martin F.M."/>
            <person name="Hacquard S."/>
        </authorList>
    </citation>
    <scope>NUCLEOTIDE SEQUENCE</scope>
    <source>
        <strain evidence="5">MPI-CAGE-CH-0230</strain>
    </source>
</reference>
<name>A0A9P9BQB6_9PEZI</name>
<dbReference type="Pfam" id="PF07819">
    <property type="entry name" value="PGAP1"/>
    <property type="match status" value="1"/>
</dbReference>
<accession>A0A9P9BQB6</accession>
<evidence type="ECO:0000256" key="1">
    <source>
        <dbReference type="ARBA" id="ARBA00003496"/>
    </source>
</evidence>
<evidence type="ECO:0000313" key="6">
    <source>
        <dbReference type="Proteomes" id="UP000756346"/>
    </source>
</evidence>
<comment type="caution">
    <text evidence="5">The sequence shown here is derived from an EMBL/GenBank/DDBJ whole genome shotgun (WGS) entry which is preliminary data.</text>
</comment>
<evidence type="ECO:0000259" key="4">
    <source>
        <dbReference type="Pfam" id="PF07819"/>
    </source>
</evidence>
<dbReference type="InterPro" id="IPR029058">
    <property type="entry name" value="AB_hydrolase_fold"/>
</dbReference>
<dbReference type="EMBL" id="JAGTJQ010000005">
    <property type="protein sequence ID" value="KAH7030767.1"/>
    <property type="molecule type" value="Genomic_DNA"/>
</dbReference>
<protein>
    <recommendedName>
        <fullName evidence="2 3">GPI inositol-deacylase</fullName>
        <ecNumber evidence="3">3.1.-.-</ecNumber>
    </recommendedName>
</protein>
<gene>
    <name evidence="5" type="ORF">B0I36DRAFT_242201</name>
</gene>
<keyword evidence="3" id="KW-0813">Transport</keyword>
<evidence type="ECO:0000313" key="5">
    <source>
        <dbReference type="EMBL" id="KAH7030767.1"/>
    </source>
</evidence>
<dbReference type="Proteomes" id="UP000756346">
    <property type="component" value="Unassembled WGS sequence"/>
</dbReference>
<sequence length="337" mass="37351">MRVLARGCLDKTLRQGKPPTRARLTPLQSQQAIVPPLRCYSSSGEHSDARLREFGRAIQDDFATIRDKYDAPKYPIVLAHGLMGFAELRLAGRWLPGIQYWHGIGDALRMNNVEVITTSVPPSGSIQDRAAKLAEDIAKAAGPGKSVNIIAHSMGGLDARYMISKLQPHNVNVKSLVTIASPHRGSAFADYLLQQIGPARLPSVYKLVRGVGFDTGAFSQLTRKYMMEEFNPDTPDDPQVRYFSYGAVSSIPPLLSPFRQPHRIISDVEGPNDGLVSVESAVWGTYKGTLLNVSHLDLINWTNRFRWTLRKWAGIDPKFNAIALYLDIANMLANEDL</sequence>
<dbReference type="RefSeq" id="XP_046012447.1">
    <property type="nucleotide sequence ID" value="XM_046149886.1"/>
</dbReference>
<dbReference type="PANTHER" id="PTHR11440">
    <property type="entry name" value="LECITHIN-CHOLESTEROL ACYLTRANSFERASE-RELATED"/>
    <property type="match status" value="1"/>
</dbReference>
<evidence type="ECO:0000256" key="3">
    <source>
        <dbReference type="RuleBase" id="RU365011"/>
    </source>
</evidence>
<dbReference type="AlphaFoldDB" id="A0A9P9BQB6"/>
<feature type="domain" description="GPI inositol-deacylase PGAP1-like alpha/beta" evidence="4">
    <location>
        <begin position="140"/>
        <end position="188"/>
    </location>
</feature>
<keyword evidence="3" id="KW-0256">Endoplasmic reticulum</keyword>
<keyword evidence="3" id="KW-0472">Membrane</keyword>
<keyword evidence="6" id="KW-1185">Reference proteome</keyword>
<proteinExistence type="inferred from homology"/>
<organism evidence="5 6">
    <name type="scientific">Microdochium trichocladiopsis</name>
    <dbReference type="NCBI Taxonomy" id="1682393"/>
    <lineage>
        <taxon>Eukaryota</taxon>
        <taxon>Fungi</taxon>
        <taxon>Dikarya</taxon>
        <taxon>Ascomycota</taxon>
        <taxon>Pezizomycotina</taxon>
        <taxon>Sordariomycetes</taxon>
        <taxon>Xylariomycetidae</taxon>
        <taxon>Xylariales</taxon>
        <taxon>Microdochiaceae</taxon>
        <taxon>Microdochium</taxon>
    </lineage>
</organism>
<dbReference type="GO" id="GO:0005789">
    <property type="term" value="C:endoplasmic reticulum membrane"/>
    <property type="evidence" value="ECO:0007669"/>
    <property type="project" value="UniProtKB-SubCell"/>
</dbReference>